<dbReference type="InterPro" id="IPR013221">
    <property type="entry name" value="Mur_ligase_cen"/>
</dbReference>
<proteinExistence type="inferred from homology"/>
<feature type="domain" description="Mur ligase central" evidence="15">
    <location>
        <begin position="108"/>
        <end position="295"/>
    </location>
</feature>
<dbReference type="Pfam" id="PF01225">
    <property type="entry name" value="Mur_ligase"/>
    <property type="match status" value="1"/>
</dbReference>
<dbReference type="Gene3D" id="3.40.1190.10">
    <property type="entry name" value="Mur-like, catalytic domain"/>
    <property type="match status" value="1"/>
</dbReference>
<evidence type="ECO:0000256" key="10">
    <source>
        <dbReference type="HAMAP-Rule" id="MF_02019"/>
    </source>
</evidence>
<dbReference type="GO" id="GO:0047480">
    <property type="term" value="F:UDP-N-acetylmuramoyl-tripeptide-D-alanyl-D-alanine ligase activity"/>
    <property type="evidence" value="ECO:0007669"/>
    <property type="project" value="UniProtKB-UniRule"/>
</dbReference>
<keyword evidence="5 10" id="KW-0067">ATP-binding</keyword>
<dbReference type="GO" id="GO:0051301">
    <property type="term" value="P:cell division"/>
    <property type="evidence" value="ECO:0007669"/>
    <property type="project" value="UniProtKB-KW"/>
</dbReference>
<dbReference type="GO" id="GO:0005524">
    <property type="term" value="F:ATP binding"/>
    <property type="evidence" value="ECO:0007669"/>
    <property type="project" value="UniProtKB-UniRule"/>
</dbReference>
<evidence type="ECO:0000256" key="6">
    <source>
        <dbReference type="ARBA" id="ARBA00022960"/>
    </source>
</evidence>
<dbReference type="HAMAP" id="MF_02019">
    <property type="entry name" value="MurF"/>
    <property type="match status" value="1"/>
</dbReference>
<dbReference type="UniPathway" id="UPA00219"/>
<keyword evidence="3 10" id="KW-0132">Cell division</keyword>
<dbReference type="Pfam" id="PF08245">
    <property type="entry name" value="Mur_ligase_M"/>
    <property type="match status" value="1"/>
</dbReference>
<comment type="catalytic activity">
    <reaction evidence="10 11">
        <text>D-alanyl-D-alanine + UDP-N-acetyl-alpha-D-muramoyl-L-alanyl-gamma-D-glutamyl-meso-2,6-diaminopimelate + ATP = UDP-N-acetyl-alpha-D-muramoyl-L-alanyl-gamma-D-glutamyl-meso-2,6-diaminopimeloyl-D-alanyl-D-alanine + ADP + phosphate + H(+)</text>
        <dbReference type="Rhea" id="RHEA:28374"/>
        <dbReference type="ChEBI" id="CHEBI:15378"/>
        <dbReference type="ChEBI" id="CHEBI:30616"/>
        <dbReference type="ChEBI" id="CHEBI:43474"/>
        <dbReference type="ChEBI" id="CHEBI:57822"/>
        <dbReference type="ChEBI" id="CHEBI:61386"/>
        <dbReference type="ChEBI" id="CHEBI:83905"/>
        <dbReference type="ChEBI" id="CHEBI:456216"/>
        <dbReference type="EC" id="6.3.2.10"/>
    </reaction>
</comment>
<evidence type="ECO:0000313" key="16">
    <source>
        <dbReference type="EMBL" id="RZT80083.1"/>
    </source>
</evidence>
<keyword evidence="17" id="KW-1185">Reference proteome</keyword>
<dbReference type="InterPro" id="IPR004101">
    <property type="entry name" value="Mur_ligase_C"/>
</dbReference>
<evidence type="ECO:0000259" key="15">
    <source>
        <dbReference type="Pfam" id="PF08245"/>
    </source>
</evidence>
<keyword evidence="9 10" id="KW-0961">Cell wall biogenesis/degradation</keyword>
<dbReference type="SUPFAM" id="SSF53244">
    <property type="entry name" value="MurD-like peptide ligases, peptide-binding domain"/>
    <property type="match status" value="1"/>
</dbReference>
<evidence type="ECO:0000259" key="13">
    <source>
        <dbReference type="Pfam" id="PF01225"/>
    </source>
</evidence>
<dbReference type="InterPro" id="IPR005863">
    <property type="entry name" value="UDP-N-AcMur_synth"/>
</dbReference>
<dbReference type="InterPro" id="IPR000713">
    <property type="entry name" value="Mur_ligase_N"/>
</dbReference>
<dbReference type="GO" id="GO:0009252">
    <property type="term" value="P:peptidoglycan biosynthetic process"/>
    <property type="evidence" value="ECO:0007669"/>
    <property type="project" value="UniProtKB-UniRule"/>
</dbReference>
<evidence type="ECO:0000256" key="1">
    <source>
        <dbReference type="ARBA" id="ARBA00022490"/>
    </source>
</evidence>
<dbReference type="PANTHER" id="PTHR43024:SF1">
    <property type="entry name" value="UDP-N-ACETYLMURAMOYL-TRIPEPTIDE--D-ALANYL-D-ALANINE LIGASE"/>
    <property type="match status" value="1"/>
</dbReference>
<evidence type="ECO:0000256" key="5">
    <source>
        <dbReference type="ARBA" id="ARBA00022840"/>
    </source>
</evidence>
<sequence>MIALSLAEVAAAVDGRLVAADPTVTVTGSVEFDSRKVGSGSLFVAFPGEKVDGHDYAQTALQAGAVAVLGSREVPGVPMVIVDDALTAMGRLARAAVDRLPGLTVIGVTGSSGKTTTKDLIGQLTARLGATVAPPGSFNNELGHPYTALQADPDTRYLVMEKGARGVGHVRYLCELVPPRISVVLNVGTSHIGEFGSQDTIALAKGELVEALPADGLAVLNADDPRVDAMASRTQARVVRYGEAPDADVRAEDVTLDERGHPSYTLVTPEGRAPVRLRLAGRHQVSNTLAAAAVARELGMPLDELAVALGELGLVSTRRMDVFDRPDGVTVIDDSYNANPASMAVAVRALASMGAGRRTVAVLGYMAELGPFEYDGHAEVGQLAAELGVDRLLVVGEPAAPIHEGATAVANWGGESVLLTDQAAAVEVLRGELRPGDVVLVKGSRYRTWEVADALRADADGESVRSARSELASPAVATEGGAE</sequence>
<comment type="subcellular location">
    <subcellularLocation>
        <location evidence="10 11">Cytoplasm</location>
    </subcellularLocation>
</comment>
<evidence type="ECO:0000256" key="3">
    <source>
        <dbReference type="ARBA" id="ARBA00022618"/>
    </source>
</evidence>
<dbReference type="InterPro" id="IPR035911">
    <property type="entry name" value="MurE/MurF_N"/>
</dbReference>
<dbReference type="GO" id="GO:0005737">
    <property type="term" value="C:cytoplasm"/>
    <property type="evidence" value="ECO:0007669"/>
    <property type="project" value="UniProtKB-SubCell"/>
</dbReference>
<evidence type="ECO:0000256" key="2">
    <source>
        <dbReference type="ARBA" id="ARBA00022598"/>
    </source>
</evidence>
<name>A0A4Q7UKH0_9ACTN</name>
<dbReference type="GO" id="GO:0071555">
    <property type="term" value="P:cell wall organization"/>
    <property type="evidence" value="ECO:0007669"/>
    <property type="project" value="UniProtKB-KW"/>
</dbReference>
<dbReference type="Gene3D" id="3.40.1390.10">
    <property type="entry name" value="MurE/MurF, N-terminal domain"/>
    <property type="match status" value="1"/>
</dbReference>
<feature type="domain" description="Mur ligase C-terminal" evidence="14">
    <location>
        <begin position="318"/>
        <end position="445"/>
    </location>
</feature>
<keyword evidence="4 10" id="KW-0547">Nucleotide-binding</keyword>
<evidence type="ECO:0000256" key="4">
    <source>
        <dbReference type="ARBA" id="ARBA00022741"/>
    </source>
</evidence>
<dbReference type="SUPFAM" id="SSF53623">
    <property type="entry name" value="MurD-like peptide ligases, catalytic domain"/>
    <property type="match status" value="1"/>
</dbReference>
<dbReference type="EMBL" id="SHKK01000001">
    <property type="protein sequence ID" value="RZT80083.1"/>
    <property type="molecule type" value="Genomic_DNA"/>
</dbReference>
<keyword evidence="6 10" id="KW-0133">Cell shape</keyword>
<feature type="binding site" evidence="10">
    <location>
        <begin position="110"/>
        <end position="116"/>
    </location>
    <ligand>
        <name>ATP</name>
        <dbReference type="ChEBI" id="CHEBI:30616"/>
    </ligand>
</feature>
<feature type="domain" description="Mur ligase N-terminal catalytic" evidence="13">
    <location>
        <begin position="30"/>
        <end position="74"/>
    </location>
</feature>
<dbReference type="NCBIfam" id="TIGR01143">
    <property type="entry name" value="murF"/>
    <property type="match status" value="1"/>
</dbReference>
<dbReference type="InterPro" id="IPR051046">
    <property type="entry name" value="MurCDEF_CellWall_CoF430Synth"/>
</dbReference>
<evidence type="ECO:0000259" key="14">
    <source>
        <dbReference type="Pfam" id="PF02875"/>
    </source>
</evidence>
<organism evidence="16 17">
    <name type="scientific">Micromonospora violae</name>
    <dbReference type="NCBI Taxonomy" id="1278207"/>
    <lineage>
        <taxon>Bacteria</taxon>
        <taxon>Bacillati</taxon>
        <taxon>Actinomycetota</taxon>
        <taxon>Actinomycetes</taxon>
        <taxon>Micromonosporales</taxon>
        <taxon>Micromonosporaceae</taxon>
        <taxon>Micromonospora</taxon>
    </lineage>
</organism>
<dbReference type="GO" id="GO:0008766">
    <property type="term" value="F:UDP-N-acetylmuramoylalanyl-D-glutamyl-2,6-diaminopimelate-D-alanyl-D-alanine ligase activity"/>
    <property type="evidence" value="ECO:0007669"/>
    <property type="project" value="RHEA"/>
</dbReference>
<keyword evidence="8 10" id="KW-0131">Cell cycle</keyword>
<dbReference type="InterPro" id="IPR036565">
    <property type="entry name" value="Mur-like_cat_sf"/>
</dbReference>
<reference evidence="16 17" key="1">
    <citation type="submission" date="2019-02" db="EMBL/GenBank/DDBJ databases">
        <title>Sequencing the genomes of 1000 actinobacteria strains.</title>
        <authorList>
            <person name="Klenk H.-P."/>
        </authorList>
    </citation>
    <scope>NUCLEOTIDE SEQUENCE [LARGE SCALE GENOMIC DNA]</scope>
    <source>
        <strain evidence="16 17">DSM 45888</strain>
    </source>
</reference>
<evidence type="ECO:0000313" key="17">
    <source>
        <dbReference type="Proteomes" id="UP000293781"/>
    </source>
</evidence>
<feature type="region of interest" description="Disordered" evidence="12">
    <location>
        <begin position="463"/>
        <end position="483"/>
    </location>
</feature>
<dbReference type="SUPFAM" id="SSF63418">
    <property type="entry name" value="MurE/MurF N-terminal domain"/>
    <property type="match status" value="1"/>
</dbReference>
<accession>A0A4Q7UKH0</accession>
<evidence type="ECO:0000256" key="7">
    <source>
        <dbReference type="ARBA" id="ARBA00022984"/>
    </source>
</evidence>
<dbReference type="EC" id="6.3.2.10" evidence="10 11"/>
<dbReference type="AlphaFoldDB" id="A0A4Q7UKH0"/>
<keyword evidence="2 10" id="KW-0436">Ligase</keyword>
<dbReference type="PANTHER" id="PTHR43024">
    <property type="entry name" value="UDP-N-ACETYLMURAMOYL-TRIPEPTIDE--D-ALANYL-D-ALANINE LIGASE"/>
    <property type="match status" value="1"/>
</dbReference>
<keyword evidence="1 10" id="KW-0963">Cytoplasm</keyword>
<evidence type="ECO:0000256" key="9">
    <source>
        <dbReference type="ARBA" id="ARBA00023316"/>
    </source>
</evidence>
<comment type="function">
    <text evidence="10 11">Involved in cell wall formation. Catalyzes the final step in the synthesis of UDP-N-acetylmuramoyl-pentapeptide, the precursor of murein.</text>
</comment>
<evidence type="ECO:0000256" key="8">
    <source>
        <dbReference type="ARBA" id="ARBA00023306"/>
    </source>
</evidence>
<gene>
    <name evidence="10" type="primary">murF</name>
    <name evidence="16" type="ORF">EV382_3326</name>
</gene>
<dbReference type="InterPro" id="IPR036615">
    <property type="entry name" value="Mur_ligase_C_dom_sf"/>
</dbReference>
<dbReference type="Proteomes" id="UP000293781">
    <property type="component" value="Unassembled WGS sequence"/>
</dbReference>
<dbReference type="GO" id="GO:0008360">
    <property type="term" value="P:regulation of cell shape"/>
    <property type="evidence" value="ECO:0007669"/>
    <property type="project" value="UniProtKB-KW"/>
</dbReference>
<evidence type="ECO:0000256" key="12">
    <source>
        <dbReference type="SAM" id="MobiDB-lite"/>
    </source>
</evidence>
<comment type="similarity">
    <text evidence="10">Belongs to the MurCDEF family. MurF subfamily.</text>
</comment>
<comment type="caution">
    <text evidence="16">The sequence shown here is derived from an EMBL/GenBank/DDBJ whole genome shotgun (WGS) entry which is preliminary data.</text>
</comment>
<evidence type="ECO:0000256" key="11">
    <source>
        <dbReference type="RuleBase" id="RU004136"/>
    </source>
</evidence>
<comment type="pathway">
    <text evidence="10 11">Cell wall biogenesis; peptidoglycan biosynthesis.</text>
</comment>
<dbReference type="Gene3D" id="3.90.190.20">
    <property type="entry name" value="Mur ligase, C-terminal domain"/>
    <property type="match status" value="1"/>
</dbReference>
<keyword evidence="7 10" id="KW-0573">Peptidoglycan synthesis</keyword>
<dbReference type="OrthoDB" id="9800958at2"/>
<dbReference type="RefSeq" id="WP_130402956.1">
    <property type="nucleotide sequence ID" value="NZ_SHKK01000001.1"/>
</dbReference>
<dbReference type="Pfam" id="PF02875">
    <property type="entry name" value="Mur_ligase_C"/>
    <property type="match status" value="1"/>
</dbReference>
<protein>
    <recommendedName>
        <fullName evidence="10 11">UDP-N-acetylmuramoyl-tripeptide--D-alanyl-D-alanine ligase</fullName>
        <ecNumber evidence="10 11">6.3.2.10</ecNumber>
    </recommendedName>
    <alternativeName>
        <fullName evidence="10">D-alanyl-D-alanine-adding enzyme</fullName>
    </alternativeName>
</protein>